<reference evidence="1" key="1">
    <citation type="submission" date="2024-07" db="EMBL/GenBank/DDBJ databases">
        <title>A survey of Mimosa microsymbionts across Brazilian biomes reveals a high diversity of Paraburkholderia nodulating endemic species, but also that Cupriavidus is common as a symbiont of widespread species.</title>
        <authorList>
            <person name="Rouws L."/>
            <person name="Barauna A."/>
            <person name="Beukes C."/>
            <person name="Rouws J.R.C."/>
            <person name="De Faria S.M."/>
            <person name="Gross E."/>
            <person name="Bueno Dos Reis Junior F."/>
            <person name="Simon M.F."/>
            <person name="Maluk M."/>
            <person name="Odee D.W."/>
            <person name="Kenicer G."/>
            <person name="Young J.P.W."/>
            <person name="Reis V.M."/>
            <person name="Zilli J."/>
            <person name="James E.K."/>
        </authorList>
    </citation>
    <scope>NUCLEOTIDE SEQUENCE</scope>
    <source>
        <strain evidence="1">EG181B</strain>
    </source>
</reference>
<accession>A0ACC6TXV6</accession>
<dbReference type="EMBL" id="JBFRCH010000004">
    <property type="protein sequence ID" value="MEX3932156.1"/>
    <property type="molecule type" value="Genomic_DNA"/>
</dbReference>
<evidence type="ECO:0000313" key="1">
    <source>
        <dbReference type="EMBL" id="MEX3932156.1"/>
    </source>
</evidence>
<keyword evidence="2" id="KW-1185">Reference proteome</keyword>
<proteinExistence type="predicted"/>
<protein>
    <submittedName>
        <fullName evidence="1">Sugar phosphate isomerase/epimerase family protein</fullName>
    </submittedName>
</protein>
<organism evidence="1 2">
    <name type="scientific">Paraburkholderia phymatum</name>
    <dbReference type="NCBI Taxonomy" id="148447"/>
    <lineage>
        <taxon>Bacteria</taxon>
        <taxon>Pseudomonadati</taxon>
        <taxon>Pseudomonadota</taxon>
        <taxon>Betaproteobacteria</taxon>
        <taxon>Burkholderiales</taxon>
        <taxon>Burkholderiaceae</taxon>
        <taxon>Paraburkholderia</taxon>
    </lineage>
</organism>
<dbReference type="Proteomes" id="UP001558850">
    <property type="component" value="Unassembled WGS sequence"/>
</dbReference>
<sequence>MQQHEKLFPPSGKIPRQRPRKVRESRKNEAGRGFGGGDAAGRSGRKQDGILEVYSLAILWLFIRQSDYVIVAEISSDAHVGRVAVFREGLMSESKIELVAAYFTLSGDVYPFGPTEISPFSFRDRVEAAAKAGWDGIGLIHTDIYATADKIGFPEMRRILEANDIKHVEFEFLVDWYQTGERRRTSDSMRYYYLKAAEELRARIVKVGPGIGEEAANVPLMVDEFGKLADDAEKRGTQVMLEIMPFSNVRTIETGRAIVEGANKANAGLLLDIWHLSRGNVDFKEIATIKPGFIKGIELDDADRYAIEPLWMDTIHKRRLPGEGVLDVKGFIKAVQATGFDGPWGVEILSEVERKLPLEEMATRAYNATIRQFEG</sequence>
<evidence type="ECO:0000313" key="2">
    <source>
        <dbReference type="Proteomes" id="UP001558850"/>
    </source>
</evidence>
<name>A0ACC6TXV6_9BURK</name>
<keyword evidence="1" id="KW-0413">Isomerase</keyword>
<comment type="caution">
    <text evidence="1">The sequence shown here is derived from an EMBL/GenBank/DDBJ whole genome shotgun (WGS) entry which is preliminary data.</text>
</comment>
<gene>
    <name evidence="1" type="ORF">AB4Y32_10155</name>
</gene>